<keyword evidence="9" id="KW-1208">Phospholipid metabolism</keyword>
<dbReference type="InterPro" id="IPR003817">
    <property type="entry name" value="PS_Dcarbxylase"/>
</dbReference>
<accession>V2XM91</accession>
<dbReference type="UniPathway" id="UPA00558"/>
<keyword evidence="6" id="KW-0443">Lipid metabolism</keyword>
<keyword evidence="8" id="KW-0456">Lyase</keyword>
<dbReference type="Pfam" id="PF02666">
    <property type="entry name" value="PS_Dcarbxylase"/>
    <property type="match status" value="1"/>
</dbReference>
<comment type="pathway">
    <text evidence="11">Phospholipid metabolism; phosphatidylethanolamine biosynthesis.</text>
</comment>
<name>V2XM91_MONRO</name>
<evidence type="ECO:0000256" key="5">
    <source>
        <dbReference type="ARBA" id="ARBA00022793"/>
    </source>
</evidence>
<evidence type="ECO:0000256" key="1">
    <source>
        <dbReference type="ARBA" id="ARBA00001928"/>
    </source>
</evidence>
<dbReference type="OrthoDB" id="5973539at2759"/>
<comment type="cofactor">
    <cofactor evidence="1">
        <name>pyruvate</name>
        <dbReference type="ChEBI" id="CHEBI:15361"/>
    </cofactor>
</comment>
<evidence type="ECO:0000256" key="3">
    <source>
        <dbReference type="ARBA" id="ARBA00012243"/>
    </source>
</evidence>
<dbReference type="AlphaFoldDB" id="V2XM91"/>
<keyword evidence="4" id="KW-0444">Lipid biosynthesis</keyword>
<sequence>MALCSIPGLSWPTSFKGARILPGKRRNEAQRLPNGPPVMITSLSAEDVSDKPMERIEPGSLPDVEPSQLARALEELVERSASDWDVSHTTHSHPLALFKVPWLDKLVPGLEKLAAEYHIGNFVVVRDTGKLMFESMPIYARIGMHLLFYGDLQIDILKNRTVGRLLKDVSVKQGKIYDSPKSIQSIPSFVATYAIKLDELLEPDLKAYKCFNDFFFRRLKAGARPVQNVDDPSGICSAADCRIVVYPTVDLARKFWVKGANFNIPNLLQIPPDSPAAKDFEGGSISIFRLAPQDYHRFHSPIDGVVGDITDIEGQYYTVNPQAINQDFDVLTSNVRSVLYLTHTITGKQIAFVAVGALLVGSVKWTKGAEKGKTVQRGEELGYFAYGGSTVVAVLPKGCIEFDKDLVKNSGKGLETLVKVGNSIGRTSSS</sequence>
<keyword evidence="7" id="KW-0594">Phospholipid biosynthesis</keyword>
<keyword evidence="5" id="KW-0210">Decarboxylase</keyword>
<evidence type="ECO:0000256" key="11">
    <source>
        <dbReference type="ARBA" id="ARBA00024326"/>
    </source>
</evidence>
<dbReference type="STRING" id="1381753.V2XM91"/>
<evidence type="ECO:0000256" key="2">
    <source>
        <dbReference type="ARBA" id="ARBA00005189"/>
    </source>
</evidence>
<evidence type="ECO:0000256" key="9">
    <source>
        <dbReference type="ARBA" id="ARBA00023264"/>
    </source>
</evidence>
<keyword evidence="10" id="KW-0670">Pyruvate</keyword>
<organism evidence="12 13">
    <name type="scientific">Moniliophthora roreri (strain MCA 2997)</name>
    <name type="common">Cocoa frosty pod rot fungus</name>
    <name type="synonym">Crinipellis roreri</name>
    <dbReference type="NCBI Taxonomy" id="1381753"/>
    <lineage>
        <taxon>Eukaryota</taxon>
        <taxon>Fungi</taxon>
        <taxon>Dikarya</taxon>
        <taxon>Basidiomycota</taxon>
        <taxon>Agaricomycotina</taxon>
        <taxon>Agaricomycetes</taxon>
        <taxon>Agaricomycetidae</taxon>
        <taxon>Agaricales</taxon>
        <taxon>Marasmiineae</taxon>
        <taxon>Marasmiaceae</taxon>
        <taxon>Moniliophthora</taxon>
    </lineage>
</organism>
<comment type="caution">
    <text evidence="12">The sequence shown here is derived from an EMBL/GenBank/DDBJ whole genome shotgun (WGS) entry which is preliminary data.</text>
</comment>
<dbReference type="NCBIfam" id="TIGR00163">
    <property type="entry name" value="PS_decarb"/>
    <property type="match status" value="1"/>
</dbReference>
<reference evidence="12 13" key="1">
    <citation type="journal article" date="2014" name="BMC Genomics">
        <title>Genome and secretome analysis of the hemibiotrophic fungal pathogen, Moniliophthora roreri, which causes frosty pod rot disease of cacao: mechanisms of the biotrophic and necrotrophic phases.</title>
        <authorList>
            <person name="Meinhardt L.W."/>
            <person name="Costa G.G.L."/>
            <person name="Thomazella D.P.T."/>
            <person name="Teixeira P.J.P.L."/>
            <person name="Carazzolle M.F."/>
            <person name="Schuster S.C."/>
            <person name="Carlson J.E."/>
            <person name="Guiltinan M.J."/>
            <person name="Mieczkowski P."/>
            <person name="Farmer A."/>
            <person name="Ramaraj T."/>
            <person name="Crozier J."/>
            <person name="Davis R.E."/>
            <person name="Shao J."/>
            <person name="Melnick R.L."/>
            <person name="Pereira G.A.G."/>
            <person name="Bailey B.A."/>
        </authorList>
    </citation>
    <scope>NUCLEOTIDE SEQUENCE [LARGE SCALE GENOMIC DNA]</scope>
    <source>
        <strain evidence="12 13">MCA 2997</strain>
    </source>
</reference>
<proteinExistence type="predicted"/>
<dbReference type="KEGG" id="mrr:Moror_14140"/>
<dbReference type="PANTHER" id="PTHR10067:SF17">
    <property type="entry name" value="PHOSPHATIDYLSERINE DECARBOXYLASE PROENZYME 2"/>
    <property type="match status" value="1"/>
</dbReference>
<evidence type="ECO:0000256" key="7">
    <source>
        <dbReference type="ARBA" id="ARBA00023209"/>
    </source>
</evidence>
<evidence type="ECO:0000256" key="6">
    <source>
        <dbReference type="ARBA" id="ARBA00023098"/>
    </source>
</evidence>
<evidence type="ECO:0000313" key="12">
    <source>
        <dbReference type="EMBL" id="ESK94867.1"/>
    </source>
</evidence>
<keyword evidence="13" id="KW-1185">Reference proteome</keyword>
<dbReference type="HOGENOM" id="CLU_029061_2_1_1"/>
<evidence type="ECO:0000256" key="8">
    <source>
        <dbReference type="ARBA" id="ARBA00023239"/>
    </source>
</evidence>
<gene>
    <name evidence="12" type="ORF">Moror_14140</name>
</gene>
<dbReference type="EMBL" id="AWSO01000119">
    <property type="protein sequence ID" value="ESK94867.1"/>
    <property type="molecule type" value="Genomic_DNA"/>
</dbReference>
<dbReference type="GO" id="GO:0006646">
    <property type="term" value="P:phosphatidylethanolamine biosynthetic process"/>
    <property type="evidence" value="ECO:0007669"/>
    <property type="project" value="UniProtKB-UniPathway"/>
</dbReference>
<evidence type="ECO:0000313" key="13">
    <source>
        <dbReference type="Proteomes" id="UP000017559"/>
    </source>
</evidence>
<dbReference type="InterPro" id="IPR033177">
    <property type="entry name" value="PSD-B"/>
</dbReference>
<protein>
    <recommendedName>
        <fullName evidence="3">phosphatidylserine decarboxylase</fullName>
        <ecNumber evidence="3">4.1.1.65</ecNumber>
    </recommendedName>
</protein>
<dbReference type="Proteomes" id="UP000017559">
    <property type="component" value="Unassembled WGS sequence"/>
</dbReference>
<dbReference type="PANTHER" id="PTHR10067">
    <property type="entry name" value="PHOSPHATIDYLSERINE DECARBOXYLASE"/>
    <property type="match status" value="1"/>
</dbReference>
<dbReference type="GO" id="GO:0004609">
    <property type="term" value="F:phosphatidylserine decarboxylase activity"/>
    <property type="evidence" value="ECO:0007669"/>
    <property type="project" value="UniProtKB-EC"/>
</dbReference>
<comment type="pathway">
    <text evidence="2">Lipid metabolism.</text>
</comment>
<evidence type="ECO:0000256" key="10">
    <source>
        <dbReference type="ARBA" id="ARBA00023317"/>
    </source>
</evidence>
<dbReference type="EC" id="4.1.1.65" evidence="3"/>
<evidence type="ECO:0000256" key="4">
    <source>
        <dbReference type="ARBA" id="ARBA00022516"/>
    </source>
</evidence>